<dbReference type="Proteomes" id="UP000694251">
    <property type="component" value="Unassembled WGS sequence"/>
</dbReference>
<dbReference type="PANTHER" id="PTHR22975">
    <property type="entry name" value="UBIQUITIN SPECIFIC PROTEINASE"/>
    <property type="match status" value="1"/>
</dbReference>
<organism evidence="4 5">
    <name type="scientific">Arabidopsis suecica</name>
    <name type="common">Swedish thale-cress</name>
    <name type="synonym">Cardaminopsis suecica</name>
    <dbReference type="NCBI Taxonomy" id="45249"/>
    <lineage>
        <taxon>Eukaryota</taxon>
        <taxon>Viridiplantae</taxon>
        <taxon>Streptophyta</taxon>
        <taxon>Embryophyta</taxon>
        <taxon>Tracheophyta</taxon>
        <taxon>Spermatophyta</taxon>
        <taxon>Magnoliopsida</taxon>
        <taxon>eudicotyledons</taxon>
        <taxon>Gunneridae</taxon>
        <taxon>Pentapetalae</taxon>
        <taxon>rosids</taxon>
        <taxon>malvids</taxon>
        <taxon>Brassicales</taxon>
        <taxon>Brassicaceae</taxon>
        <taxon>Camelineae</taxon>
        <taxon>Arabidopsis</taxon>
    </lineage>
</organism>
<keyword evidence="1" id="KW-0833">Ubl conjugation pathway</keyword>
<name>A0A8T1XI43_ARASU</name>
<dbReference type="InterPro" id="IPR052398">
    <property type="entry name" value="Ubiquitin_hydrolase_53/54"/>
</dbReference>
<comment type="caution">
    <text evidence="4">The sequence shown here is derived from an EMBL/GenBank/DDBJ whole genome shotgun (WGS) entry which is preliminary data.</text>
</comment>
<proteinExistence type="predicted"/>
<evidence type="ECO:0000259" key="3">
    <source>
        <dbReference type="Pfam" id="PF00443"/>
    </source>
</evidence>
<dbReference type="InterPro" id="IPR001394">
    <property type="entry name" value="Peptidase_C19_UCH"/>
</dbReference>
<keyword evidence="2 4" id="KW-0378">Hydrolase</keyword>
<evidence type="ECO:0000256" key="1">
    <source>
        <dbReference type="ARBA" id="ARBA00022786"/>
    </source>
</evidence>
<protein>
    <submittedName>
        <fullName evidence="4">Peptidase C19 ubiquitin carboxyl-terminal hydrolase</fullName>
    </submittedName>
</protein>
<accession>A0A8T1XI43</accession>
<dbReference type="OrthoDB" id="1109118at2759"/>
<keyword evidence="5" id="KW-1185">Reference proteome</keyword>
<evidence type="ECO:0000313" key="4">
    <source>
        <dbReference type="EMBL" id="KAG7531860.1"/>
    </source>
</evidence>
<feature type="domain" description="Peptidase C19 ubiquitin carboxyl-terminal hydrolase" evidence="3">
    <location>
        <begin position="11"/>
        <end position="207"/>
    </location>
</feature>
<dbReference type="GO" id="GO:0016579">
    <property type="term" value="P:protein deubiquitination"/>
    <property type="evidence" value="ECO:0007669"/>
    <property type="project" value="InterPro"/>
</dbReference>
<dbReference type="AlphaFoldDB" id="A0A8T1XI43"/>
<dbReference type="GO" id="GO:0004843">
    <property type="term" value="F:cysteine-type deubiquitinase activity"/>
    <property type="evidence" value="ECO:0007669"/>
    <property type="project" value="InterPro"/>
</dbReference>
<dbReference type="PANTHER" id="PTHR22975:SF20">
    <property type="entry name" value="UBIQUITIN CARBOXYL-TERMINAL HYDROLASE-RELATED PROTEIN-RELATED"/>
    <property type="match status" value="1"/>
</dbReference>
<sequence length="212" mass="24535">SSRDLVHNRQLFHGNLEEQVPCALKDFFSAVVSEQIKEDETLQLPTEQLTCFPRRSPFPVCFGNMKFEEILTVIRMEDEMICDVKTGGCGKTNFVHHVLSRCPPIFTIVLEWEKNETETEISETAKALAWEIDISRLYEGLEEPNTNYRLVSMIGCGEEGEHICMAYKTNRWVSLRHESLLEEGVGNWKNVVRICGERRVRPEILFYEAAYK</sequence>
<dbReference type="Pfam" id="PF00443">
    <property type="entry name" value="UCH"/>
    <property type="match status" value="1"/>
</dbReference>
<dbReference type="EMBL" id="JAEFBJ010000016">
    <property type="protein sequence ID" value="KAG7531860.1"/>
    <property type="molecule type" value="Genomic_DNA"/>
</dbReference>
<evidence type="ECO:0000256" key="2">
    <source>
        <dbReference type="ARBA" id="ARBA00022801"/>
    </source>
</evidence>
<evidence type="ECO:0000313" key="5">
    <source>
        <dbReference type="Proteomes" id="UP000694251"/>
    </source>
</evidence>
<feature type="non-terminal residue" evidence="4">
    <location>
        <position position="1"/>
    </location>
</feature>
<gene>
    <name evidence="4" type="ORF">ISN44_Un16g000010</name>
</gene>
<reference evidence="4 5" key="1">
    <citation type="submission" date="2020-12" db="EMBL/GenBank/DDBJ databases">
        <title>Concerted genomic and epigenomic changes stabilize Arabidopsis allopolyploids.</title>
        <authorList>
            <person name="Chen Z."/>
        </authorList>
    </citation>
    <scope>NUCLEOTIDE SEQUENCE [LARGE SCALE GENOMIC DNA]</scope>
    <source>
        <strain evidence="4">As9502</strain>
        <tissue evidence="4">Leaf</tissue>
    </source>
</reference>